<dbReference type="Proteomes" id="UP000596004">
    <property type="component" value="Chromosome"/>
</dbReference>
<dbReference type="SUPFAM" id="SSF55920">
    <property type="entry name" value="Creatinase/aminopeptidase"/>
    <property type="match status" value="1"/>
</dbReference>
<evidence type="ECO:0000259" key="2">
    <source>
        <dbReference type="Pfam" id="PF01321"/>
    </source>
</evidence>
<sequence length="357" mass="40321">MKSAFNDNLFQQEFFEQNKIDALYIVSNEQLVDPLLTKLTGITMLNFGYRFLQTAEKNLLLCGPLEARSVGKQYRGKMKTVRSRKDILKNLHSFFHKKRVGLNHAYLTAGQLLALQEKFPKTKFIDVSNALYHSRGVKTKEEIKKISEAARISQEVSHQFPEWVHKNITEQQLLARINYEFARNGCEEAFPTLVCFGDNARDIHHFVSHKKLKKNETILIDFGAKYQGYCSDLSRTMHFGKAAEQKHAFYRKTFAAQEAGIAELIPGNPSKKAHLAAEKVLGHKIPHGLGHGVGLETHDSPGVISPYQEWKVMPGMVLAVEPGYYGTSGGIRIEDNIVTTPNGNKRLSKAPKELLEI</sequence>
<dbReference type="SUPFAM" id="SSF53092">
    <property type="entry name" value="Creatinase/prolidase N-terminal domain"/>
    <property type="match status" value="1"/>
</dbReference>
<dbReference type="InterPro" id="IPR000994">
    <property type="entry name" value="Pept_M24"/>
</dbReference>
<accession>A0A7T9I1H3</accession>
<organism evidence="3">
    <name type="scientific">Candidatus Iainarchaeum sp</name>
    <dbReference type="NCBI Taxonomy" id="3101447"/>
    <lineage>
        <taxon>Archaea</taxon>
        <taxon>Candidatus Iainarchaeota</taxon>
        <taxon>Candidatus Iainarchaeia</taxon>
        <taxon>Candidatus Iainarchaeales</taxon>
        <taxon>Candidatus Iainarchaeaceae</taxon>
        <taxon>Candidatus Iainarchaeum</taxon>
    </lineage>
</organism>
<dbReference type="PANTHER" id="PTHR46112:SF3">
    <property type="entry name" value="AMINOPEPTIDASE YPDF"/>
    <property type="match status" value="1"/>
</dbReference>
<dbReference type="PANTHER" id="PTHR46112">
    <property type="entry name" value="AMINOPEPTIDASE"/>
    <property type="match status" value="1"/>
</dbReference>
<dbReference type="InterPro" id="IPR036005">
    <property type="entry name" value="Creatinase/aminopeptidase-like"/>
</dbReference>
<dbReference type="Pfam" id="PF00557">
    <property type="entry name" value="Peptidase_M24"/>
    <property type="match status" value="1"/>
</dbReference>
<dbReference type="GO" id="GO:0004177">
    <property type="term" value="F:aminopeptidase activity"/>
    <property type="evidence" value="ECO:0007669"/>
    <property type="project" value="UniProtKB-KW"/>
</dbReference>
<protein>
    <submittedName>
        <fullName evidence="3">Aminopeptidase P family protein</fullName>
    </submittedName>
</protein>
<reference evidence="3" key="1">
    <citation type="submission" date="2020-11" db="EMBL/GenBank/DDBJ databases">
        <title>Connecting structure to function with the recovery of over 1000 high-quality activated sludge metagenome-assembled genomes encoding full-length rRNA genes using long-read sequencing.</title>
        <authorList>
            <person name="Singleton C.M."/>
            <person name="Petriglieri F."/>
            <person name="Kristensen J.M."/>
            <person name="Kirkegaard R.H."/>
            <person name="Michaelsen T.Y."/>
            <person name="Andersen M.H."/>
            <person name="Karst S.M."/>
            <person name="Dueholm M.S."/>
            <person name="Nielsen P.H."/>
            <person name="Albertsen M."/>
        </authorList>
    </citation>
    <scope>NUCLEOTIDE SEQUENCE</scope>
    <source>
        <strain evidence="3">Fred_18-Q3-R57-64_BAT3C.431</strain>
    </source>
</reference>
<feature type="domain" description="Peptidase M24" evidence="1">
    <location>
        <begin position="145"/>
        <end position="340"/>
    </location>
</feature>
<feature type="domain" description="Creatinase N-terminal" evidence="2">
    <location>
        <begin position="12"/>
        <end position="136"/>
    </location>
</feature>
<name>A0A7T9I1H3_9ARCH</name>
<evidence type="ECO:0000259" key="1">
    <source>
        <dbReference type="Pfam" id="PF00557"/>
    </source>
</evidence>
<dbReference type="InterPro" id="IPR029149">
    <property type="entry name" value="Creatin/AminoP/Spt16_N"/>
</dbReference>
<dbReference type="Pfam" id="PF01321">
    <property type="entry name" value="Creatinase_N"/>
    <property type="match status" value="1"/>
</dbReference>
<dbReference type="Gene3D" id="3.40.350.10">
    <property type="entry name" value="Creatinase/prolidase N-terminal domain"/>
    <property type="match status" value="1"/>
</dbReference>
<keyword evidence="3" id="KW-0645">Protease</keyword>
<dbReference type="Gene3D" id="3.90.230.10">
    <property type="entry name" value="Creatinase/methionine aminopeptidase superfamily"/>
    <property type="match status" value="1"/>
</dbReference>
<dbReference type="InterPro" id="IPR050659">
    <property type="entry name" value="Peptidase_M24B"/>
</dbReference>
<evidence type="ECO:0000313" key="3">
    <source>
        <dbReference type="EMBL" id="QQR92348.1"/>
    </source>
</evidence>
<gene>
    <name evidence="3" type="ORF">IPJ89_04295</name>
</gene>
<keyword evidence="3" id="KW-0378">Hydrolase</keyword>
<keyword evidence="3" id="KW-0031">Aminopeptidase</keyword>
<dbReference type="EMBL" id="CP064981">
    <property type="protein sequence ID" value="QQR92348.1"/>
    <property type="molecule type" value="Genomic_DNA"/>
</dbReference>
<dbReference type="AlphaFoldDB" id="A0A7T9I1H3"/>
<dbReference type="InterPro" id="IPR000587">
    <property type="entry name" value="Creatinase_N"/>
</dbReference>
<proteinExistence type="predicted"/>